<feature type="domain" description="Methyltransferase small" evidence="2">
    <location>
        <begin position="36"/>
        <end position="134"/>
    </location>
</feature>
<protein>
    <submittedName>
        <fullName evidence="3">Methylase of polypeptide subunit release factors</fullName>
    </submittedName>
</protein>
<gene>
    <name evidence="3" type="ORF">HNR12_005331</name>
</gene>
<dbReference type="Proteomes" id="UP000575985">
    <property type="component" value="Unassembled WGS sequence"/>
</dbReference>
<keyword evidence="3" id="KW-0489">Methyltransferase</keyword>
<sequence>MAGDGIQLGLSEAERHTDTSQRDREFELLDLRWDLLPGVFAPHNSRSTAAYTSWLPIPAGGTVLEMGCGAGVTAVYAALRGARAVVAADIAAAAVENTRVNAARHGVSDRVRAVRSDMFAEIGPEERFDLIFWNSSAIPAPESFVYTRDIEWSLFDRDYASHRAYLREAPRRLTEGGRLFLGFNTNGDVERLHRLCAEAGLRAVEARSMTTTYNDGATTTRFMLLELLPADSGG</sequence>
<dbReference type="PANTHER" id="PTHR18895:SF74">
    <property type="entry name" value="MTRF1L RELEASE FACTOR GLUTAMINE METHYLTRANSFERASE"/>
    <property type="match status" value="1"/>
</dbReference>
<dbReference type="PANTHER" id="PTHR18895">
    <property type="entry name" value="HEMK METHYLTRANSFERASE"/>
    <property type="match status" value="1"/>
</dbReference>
<dbReference type="InterPro" id="IPR007848">
    <property type="entry name" value="Small_mtfrase_dom"/>
</dbReference>
<evidence type="ECO:0000313" key="3">
    <source>
        <dbReference type="EMBL" id="NYI99054.1"/>
    </source>
</evidence>
<reference evidence="3 4" key="1">
    <citation type="submission" date="2020-07" db="EMBL/GenBank/DDBJ databases">
        <title>Sequencing the genomes of 1000 actinobacteria strains.</title>
        <authorList>
            <person name="Klenk H.-P."/>
        </authorList>
    </citation>
    <scope>NUCLEOTIDE SEQUENCE [LARGE SCALE GENOMIC DNA]</scope>
    <source>
        <strain evidence="3 4">DSM 45927</strain>
    </source>
</reference>
<dbReference type="Gene3D" id="3.40.50.150">
    <property type="entry name" value="Vaccinia Virus protein VP39"/>
    <property type="match status" value="1"/>
</dbReference>
<feature type="region of interest" description="Disordered" evidence="1">
    <location>
        <begin position="1"/>
        <end position="21"/>
    </location>
</feature>
<evidence type="ECO:0000259" key="2">
    <source>
        <dbReference type="Pfam" id="PF05175"/>
    </source>
</evidence>
<dbReference type="AlphaFoldDB" id="A0A853BVJ9"/>
<feature type="compositionally biased region" description="Basic and acidic residues" evidence="1">
    <location>
        <begin position="12"/>
        <end position="21"/>
    </location>
</feature>
<evidence type="ECO:0000256" key="1">
    <source>
        <dbReference type="SAM" id="MobiDB-lite"/>
    </source>
</evidence>
<keyword evidence="4" id="KW-1185">Reference proteome</keyword>
<proteinExistence type="predicted"/>
<dbReference type="Pfam" id="PF05175">
    <property type="entry name" value="MTS"/>
    <property type="match status" value="1"/>
</dbReference>
<dbReference type="GO" id="GO:0032259">
    <property type="term" value="P:methylation"/>
    <property type="evidence" value="ECO:0007669"/>
    <property type="project" value="UniProtKB-KW"/>
</dbReference>
<organism evidence="3 4">
    <name type="scientific">Streptomonospora nanhaiensis</name>
    <dbReference type="NCBI Taxonomy" id="1323731"/>
    <lineage>
        <taxon>Bacteria</taxon>
        <taxon>Bacillati</taxon>
        <taxon>Actinomycetota</taxon>
        <taxon>Actinomycetes</taxon>
        <taxon>Streptosporangiales</taxon>
        <taxon>Nocardiopsidaceae</taxon>
        <taxon>Streptomonospora</taxon>
    </lineage>
</organism>
<dbReference type="GO" id="GO:0008168">
    <property type="term" value="F:methyltransferase activity"/>
    <property type="evidence" value="ECO:0007669"/>
    <property type="project" value="UniProtKB-KW"/>
</dbReference>
<dbReference type="RefSeq" id="WP_179770101.1">
    <property type="nucleotide sequence ID" value="NZ_JACCFO010000001.1"/>
</dbReference>
<dbReference type="InterPro" id="IPR029063">
    <property type="entry name" value="SAM-dependent_MTases_sf"/>
</dbReference>
<accession>A0A853BVJ9</accession>
<dbReference type="SUPFAM" id="SSF53335">
    <property type="entry name" value="S-adenosyl-L-methionine-dependent methyltransferases"/>
    <property type="match status" value="1"/>
</dbReference>
<dbReference type="EMBL" id="JACCFO010000001">
    <property type="protein sequence ID" value="NYI99054.1"/>
    <property type="molecule type" value="Genomic_DNA"/>
</dbReference>
<comment type="caution">
    <text evidence="3">The sequence shown here is derived from an EMBL/GenBank/DDBJ whole genome shotgun (WGS) entry which is preliminary data.</text>
</comment>
<keyword evidence="3" id="KW-0808">Transferase</keyword>
<name>A0A853BVJ9_9ACTN</name>
<dbReference type="InterPro" id="IPR050320">
    <property type="entry name" value="N5-glutamine_MTase"/>
</dbReference>
<evidence type="ECO:0000313" key="4">
    <source>
        <dbReference type="Proteomes" id="UP000575985"/>
    </source>
</evidence>
<dbReference type="CDD" id="cd02440">
    <property type="entry name" value="AdoMet_MTases"/>
    <property type="match status" value="1"/>
</dbReference>